<proteinExistence type="predicted"/>
<protein>
    <submittedName>
        <fullName evidence="1">Uncharacterized protein</fullName>
    </submittedName>
</protein>
<name>A0A7C2Z3Y6_9AQUI</name>
<organism evidence="1">
    <name type="scientific">Hydrogenobacter sp</name>
    <dbReference type="NCBI Taxonomy" id="2152829"/>
    <lineage>
        <taxon>Bacteria</taxon>
        <taxon>Pseudomonadati</taxon>
        <taxon>Aquificota</taxon>
        <taxon>Aquificia</taxon>
        <taxon>Aquificales</taxon>
        <taxon>Aquificaceae</taxon>
        <taxon>Hydrogenobacter</taxon>
    </lineage>
</organism>
<sequence length="177" mass="21087">MSYYRELKDFILKIKGDFFLSPRDAWFLKFLEEEGYPLPAVKEGIKRFFLYYPPEKRSKLPLFMSFGEIKKKRQRAVKKTAPDWKEKFYQRLEVAKRFLGENITCQEPKDQAQAENILINLENDIAQRLYDALSKEEKISLVKKFSVFKENKELLKAMIKRELFKKVGLKGLSLFLD</sequence>
<dbReference type="EMBL" id="DSFP01000065">
    <property type="protein sequence ID" value="HEW46443.1"/>
    <property type="molecule type" value="Genomic_DNA"/>
</dbReference>
<comment type="caution">
    <text evidence="1">The sequence shown here is derived from an EMBL/GenBank/DDBJ whole genome shotgun (WGS) entry which is preliminary data.</text>
</comment>
<accession>A0A7C2Z3Y6</accession>
<reference evidence="1" key="1">
    <citation type="journal article" date="2020" name="mSystems">
        <title>Genome- and Community-Level Interaction Insights into Carbon Utilization and Element Cycling Functions of Hydrothermarchaeota in Hydrothermal Sediment.</title>
        <authorList>
            <person name="Zhou Z."/>
            <person name="Liu Y."/>
            <person name="Xu W."/>
            <person name="Pan J."/>
            <person name="Luo Z.H."/>
            <person name="Li M."/>
        </authorList>
    </citation>
    <scope>NUCLEOTIDE SEQUENCE [LARGE SCALE GENOMIC DNA]</scope>
    <source>
        <strain evidence="1">SpSt-132</strain>
    </source>
</reference>
<dbReference type="AlphaFoldDB" id="A0A7C2Z3Y6"/>
<gene>
    <name evidence="1" type="ORF">ENO47_07260</name>
</gene>
<evidence type="ECO:0000313" key="1">
    <source>
        <dbReference type="EMBL" id="HEW46443.1"/>
    </source>
</evidence>